<keyword evidence="5 7" id="KW-0807">Transducer</keyword>
<name>A0A1T1HG06_OCELI</name>
<dbReference type="InterPro" id="IPR003660">
    <property type="entry name" value="HAMP_dom"/>
</dbReference>
<comment type="similarity">
    <text evidence="6">Belongs to the methyl-accepting chemotaxis (MCP) protein family.</text>
</comment>
<dbReference type="PROSITE" id="PS50111">
    <property type="entry name" value="CHEMOTAXIS_TRANSDUC_2"/>
    <property type="match status" value="1"/>
</dbReference>
<dbReference type="FunFam" id="1.10.287.950:FF:000001">
    <property type="entry name" value="Methyl-accepting chemotaxis sensory transducer"/>
    <property type="match status" value="1"/>
</dbReference>
<accession>A0A1T1HG06</accession>
<proteinExistence type="inferred from homology"/>
<dbReference type="EMBL" id="MTSD02000001">
    <property type="protein sequence ID" value="OOV88746.1"/>
    <property type="molecule type" value="Genomic_DNA"/>
</dbReference>
<dbReference type="Gene3D" id="3.30.450.20">
    <property type="entry name" value="PAS domain"/>
    <property type="match status" value="1"/>
</dbReference>
<dbReference type="STRING" id="966.BTA35_0204510"/>
<dbReference type="Gene3D" id="1.10.287.950">
    <property type="entry name" value="Methyl-accepting chemotaxis protein"/>
    <property type="match status" value="1"/>
</dbReference>
<dbReference type="GO" id="GO:0007165">
    <property type="term" value="P:signal transduction"/>
    <property type="evidence" value="ECO:0007669"/>
    <property type="project" value="UniProtKB-KW"/>
</dbReference>
<feature type="domain" description="Methyl-accepting transducer" evidence="8">
    <location>
        <begin position="423"/>
        <end position="659"/>
    </location>
</feature>
<evidence type="ECO:0000256" key="5">
    <source>
        <dbReference type="ARBA" id="ARBA00023224"/>
    </source>
</evidence>
<dbReference type="GO" id="GO:0016020">
    <property type="term" value="C:membrane"/>
    <property type="evidence" value="ECO:0007669"/>
    <property type="project" value="UniProtKB-SubCell"/>
</dbReference>
<evidence type="ECO:0000256" key="1">
    <source>
        <dbReference type="ARBA" id="ARBA00004141"/>
    </source>
</evidence>
<gene>
    <name evidence="10" type="ORF">BTA35_0204510</name>
</gene>
<evidence type="ECO:0000259" key="9">
    <source>
        <dbReference type="PROSITE" id="PS50885"/>
    </source>
</evidence>
<dbReference type="Pfam" id="PF00672">
    <property type="entry name" value="HAMP"/>
    <property type="match status" value="1"/>
</dbReference>
<dbReference type="CDD" id="cd12913">
    <property type="entry name" value="PDC1_MCP_like"/>
    <property type="match status" value="1"/>
</dbReference>
<sequence>MRYSIKNQLILGLGLLLILVLGAQLLVGLYYSDRSRQLLADEAGKLLSHEAMIRLKQRATLEAGQIQQLLDRAYQVTHGLAVTAGQLKSEVAWEDPALQLERGQFIGVLRGSLLAHKEFLTLYTAWEANAFDDGDDDNLLNRLTGSTEDGRFAPLLSRSESGHIEMTPLRAHESQERFADGTRKAEFYLCPKEQRTACLLEPQRFQVQGQDRLLTSVVVPVMHKERFLGMVGADLSLGFIQQQAQSISQSLYQGQAQVRILSRKGIVLGDSHRPYDVGSPLKGASGSDRKDADFLTADVPIRLQGVTRSGWMLQIQVPKAIVLEPLVHLQARFAEVQKESSLMQLVLGPVLALLTLLLAAWLIHCRLAPLNQVQAMLKEVAQGGGDLTRRLNVSREDEVGRVAGYFNQFVGQLQALVDSVQRSGKQVQGSAQQGAALSEQMNTQLVSQQQQVSQISASVEQLSQSSHLIADSMEQLTQDAGQANAQVSQAQEVMYNVGHELASMHSEIHQACTESAQLSEHGNQIHQILETIRAIAEQTNLLALNAAIEAARAGEQGRGFAVVADEVRMLAQKTQTATGEIDGVIERLLGSIELIVTSSQRSGHRSESVLRQSQQTQEILNKVVTGIVQIDRRCQQVFLAVDEQQQAADHLVEAVNHVNEMAAQLLDGANSNREESCQLRALASDLNEKTCRFVV</sequence>
<dbReference type="SUPFAM" id="SSF58104">
    <property type="entry name" value="Methyl-accepting chemotaxis protein (MCP) signaling domain"/>
    <property type="match status" value="1"/>
</dbReference>
<keyword evidence="3" id="KW-1133">Transmembrane helix</keyword>
<dbReference type="CDD" id="cd06225">
    <property type="entry name" value="HAMP"/>
    <property type="match status" value="1"/>
</dbReference>
<evidence type="ECO:0008006" key="12">
    <source>
        <dbReference type="Google" id="ProtNLM"/>
    </source>
</evidence>
<comment type="caution">
    <text evidence="10">The sequence shown here is derived from an EMBL/GenBank/DDBJ whole genome shotgun (WGS) entry which is preliminary data.</text>
</comment>
<dbReference type="CDD" id="cd11386">
    <property type="entry name" value="MCP_signal"/>
    <property type="match status" value="1"/>
</dbReference>
<evidence type="ECO:0000256" key="4">
    <source>
        <dbReference type="ARBA" id="ARBA00023136"/>
    </source>
</evidence>
<evidence type="ECO:0000313" key="10">
    <source>
        <dbReference type="EMBL" id="OOV88746.1"/>
    </source>
</evidence>
<dbReference type="InterPro" id="IPR004089">
    <property type="entry name" value="MCPsignal_dom"/>
</dbReference>
<reference evidence="10" key="1">
    <citation type="submission" date="2017-02" db="EMBL/GenBank/DDBJ databases">
        <title>Draft Genome Sequence of the Salt Water Bacterium Oceanospirillum linum ATCC 11336.</title>
        <authorList>
            <person name="Trachtenberg A.M."/>
            <person name="Carney J.G."/>
            <person name="Linnane J.D."/>
            <person name="Rheaume B.A."/>
            <person name="Pitts N.L."/>
            <person name="Mykles D.L."/>
            <person name="Maclea K.S."/>
        </authorList>
    </citation>
    <scope>NUCLEOTIDE SEQUENCE [LARGE SCALE GENOMIC DNA]</scope>
    <source>
        <strain evidence="10">ATCC 11336</strain>
    </source>
</reference>
<dbReference type="SMART" id="SM00304">
    <property type="entry name" value="HAMP"/>
    <property type="match status" value="1"/>
</dbReference>
<comment type="subcellular location">
    <subcellularLocation>
        <location evidence="1">Membrane</location>
        <topology evidence="1">Multi-pass membrane protein</topology>
    </subcellularLocation>
</comment>
<dbReference type="RefSeq" id="WP_077243192.1">
    <property type="nucleotide sequence ID" value="NZ_FXTS01000004.1"/>
</dbReference>
<evidence type="ECO:0000256" key="6">
    <source>
        <dbReference type="ARBA" id="ARBA00029447"/>
    </source>
</evidence>
<dbReference type="AlphaFoldDB" id="A0A1T1HG06"/>
<protein>
    <recommendedName>
        <fullName evidence="12">Methyl-accepting chemotaxis protein</fullName>
    </recommendedName>
</protein>
<feature type="domain" description="HAMP" evidence="9">
    <location>
        <begin position="367"/>
        <end position="418"/>
    </location>
</feature>
<dbReference type="Pfam" id="PF00015">
    <property type="entry name" value="MCPsignal"/>
    <property type="match status" value="1"/>
</dbReference>
<dbReference type="PANTHER" id="PTHR32089:SF119">
    <property type="entry name" value="METHYL-ACCEPTING CHEMOTAXIS PROTEIN CTPL"/>
    <property type="match status" value="1"/>
</dbReference>
<keyword evidence="11" id="KW-1185">Reference proteome</keyword>
<dbReference type="PROSITE" id="PS50885">
    <property type="entry name" value="HAMP"/>
    <property type="match status" value="1"/>
</dbReference>
<dbReference type="SMART" id="SM00283">
    <property type="entry name" value="MA"/>
    <property type="match status" value="1"/>
</dbReference>
<evidence type="ECO:0000256" key="7">
    <source>
        <dbReference type="PROSITE-ProRule" id="PRU00284"/>
    </source>
</evidence>
<keyword evidence="4" id="KW-0472">Membrane</keyword>
<keyword evidence="2" id="KW-0812">Transmembrane</keyword>
<evidence type="ECO:0000259" key="8">
    <source>
        <dbReference type="PROSITE" id="PS50111"/>
    </source>
</evidence>
<dbReference type="GO" id="GO:0006935">
    <property type="term" value="P:chemotaxis"/>
    <property type="evidence" value="ECO:0007669"/>
    <property type="project" value="UniProtKB-ARBA"/>
</dbReference>
<evidence type="ECO:0000256" key="3">
    <source>
        <dbReference type="ARBA" id="ARBA00022989"/>
    </source>
</evidence>
<dbReference type="Proteomes" id="UP000190064">
    <property type="component" value="Unassembled WGS sequence"/>
</dbReference>
<dbReference type="PANTHER" id="PTHR32089">
    <property type="entry name" value="METHYL-ACCEPTING CHEMOTAXIS PROTEIN MCPB"/>
    <property type="match status" value="1"/>
</dbReference>
<organism evidence="10 11">
    <name type="scientific">Oceanospirillum linum</name>
    <dbReference type="NCBI Taxonomy" id="966"/>
    <lineage>
        <taxon>Bacteria</taxon>
        <taxon>Pseudomonadati</taxon>
        <taxon>Pseudomonadota</taxon>
        <taxon>Gammaproteobacteria</taxon>
        <taxon>Oceanospirillales</taxon>
        <taxon>Oceanospirillaceae</taxon>
        <taxon>Oceanospirillum</taxon>
    </lineage>
</organism>
<evidence type="ECO:0000256" key="2">
    <source>
        <dbReference type="ARBA" id="ARBA00022692"/>
    </source>
</evidence>
<evidence type="ECO:0000313" key="11">
    <source>
        <dbReference type="Proteomes" id="UP000190064"/>
    </source>
</evidence>